<dbReference type="InterPro" id="IPR030678">
    <property type="entry name" value="Peptide/Ni-bd"/>
</dbReference>
<dbReference type="Gene3D" id="3.10.105.10">
    <property type="entry name" value="Dipeptide-binding Protein, Domain 3"/>
    <property type="match status" value="1"/>
</dbReference>
<name>A0AAU7JGC1_9HYPH</name>
<keyword evidence="3" id="KW-0813">Transport</keyword>
<evidence type="ECO:0000259" key="6">
    <source>
        <dbReference type="Pfam" id="PF00496"/>
    </source>
</evidence>
<comment type="similarity">
    <text evidence="2">Belongs to the bacterial solute-binding protein 5 family.</text>
</comment>
<evidence type="ECO:0000256" key="3">
    <source>
        <dbReference type="ARBA" id="ARBA00022448"/>
    </source>
</evidence>
<dbReference type="GO" id="GO:0030288">
    <property type="term" value="C:outer membrane-bounded periplasmic space"/>
    <property type="evidence" value="ECO:0007669"/>
    <property type="project" value="UniProtKB-ARBA"/>
</dbReference>
<protein>
    <submittedName>
        <fullName evidence="7">ABC transporter substrate-binding protein</fullName>
    </submittedName>
</protein>
<dbReference type="InterPro" id="IPR039424">
    <property type="entry name" value="SBP_5"/>
</dbReference>
<dbReference type="InterPro" id="IPR000914">
    <property type="entry name" value="SBP_5_dom"/>
</dbReference>
<dbReference type="AlphaFoldDB" id="A0AAU7JGC1"/>
<dbReference type="PANTHER" id="PTHR30290:SF9">
    <property type="entry name" value="OLIGOPEPTIDE-BINDING PROTEIN APPA"/>
    <property type="match status" value="1"/>
</dbReference>
<comment type="subcellular location">
    <subcellularLocation>
        <location evidence="1">Periplasm</location>
    </subcellularLocation>
</comment>
<proteinExistence type="inferred from homology"/>
<evidence type="ECO:0000256" key="2">
    <source>
        <dbReference type="ARBA" id="ARBA00005695"/>
    </source>
</evidence>
<dbReference type="Gene3D" id="3.40.190.10">
    <property type="entry name" value="Periplasmic binding protein-like II"/>
    <property type="match status" value="1"/>
</dbReference>
<dbReference type="PANTHER" id="PTHR30290">
    <property type="entry name" value="PERIPLASMIC BINDING COMPONENT OF ABC TRANSPORTER"/>
    <property type="match status" value="1"/>
</dbReference>
<evidence type="ECO:0000256" key="4">
    <source>
        <dbReference type="ARBA" id="ARBA00022729"/>
    </source>
</evidence>
<feature type="domain" description="Solute-binding protein family 5" evidence="6">
    <location>
        <begin position="74"/>
        <end position="424"/>
    </location>
</feature>
<dbReference type="EMBL" id="CP157484">
    <property type="protein sequence ID" value="XBO39421.1"/>
    <property type="molecule type" value="Genomic_DNA"/>
</dbReference>
<dbReference type="RefSeq" id="WP_406856263.1">
    <property type="nucleotide sequence ID" value="NZ_CP157484.1"/>
</dbReference>
<evidence type="ECO:0000313" key="7">
    <source>
        <dbReference type="EMBL" id="XBO39421.1"/>
    </source>
</evidence>
<dbReference type="Gene3D" id="3.90.76.10">
    <property type="entry name" value="Dipeptide-binding Protein, Domain 1"/>
    <property type="match status" value="1"/>
</dbReference>
<keyword evidence="4 5" id="KW-0732">Signal</keyword>
<sequence length="506" mass="53826">MVRNALRATFLAAGAVLTAAAPGASPALAQVLELAIDQSPAGLDPHIITAFASFMVVNGTIYEGLTAIDKDLRVGPGLAESWTVSPDGKSYAFKLRPGVTFHNGAPMEAADVVASLKRVMAKEIASPLASRLAAVESVAAPDAGTVELKLKEPSAPLLTSLATLAIVPRGFEADKDGLQKQPVGTGPFKFKEWQPNGFIALARNDAYWRKGLPKLDGVKMNIVPESATRQVGVGSGQYAMLPNIDAATALQLKGKPGVKLAETLELAYTLIGFNTAKPPFDNPKLREAVNTALNRDEIIQAALFGAGVPGGPLSPALKDWATDVKEFSCYKHDLAKAKALVKDSGVAQPISVTMTVLPRQDIKDIAQVVQQQLGAAGIKVELKTPELGQFIQDWRNGNFDLFASTNAGSPDPDDYFYRTFRTGGSTNVFKYSNPEVDALLDKARANQNPASRKAQYAQVQKALACDGPIAHLAYGQLFTAMRSNVTGFEIMSNRSLSYLADTTAGK</sequence>
<dbReference type="Pfam" id="PF00496">
    <property type="entry name" value="SBP_bac_5"/>
    <property type="match status" value="1"/>
</dbReference>
<gene>
    <name evidence="7" type="ORF">ABEG18_01135</name>
</gene>
<evidence type="ECO:0000256" key="5">
    <source>
        <dbReference type="SAM" id="SignalP"/>
    </source>
</evidence>
<dbReference type="GO" id="GO:0015833">
    <property type="term" value="P:peptide transport"/>
    <property type="evidence" value="ECO:0007669"/>
    <property type="project" value="TreeGrafter"/>
</dbReference>
<organism evidence="7">
    <name type="scientific">Alsobacter sp. KACC 23698</name>
    <dbReference type="NCBI Taxonomy" id="3149229"/>
    <lineage>
        <taxon>Bacteria</taxon>
        <taxon>Pseudomonadati</taxon>
        <taxon>Pseudomonadota</taxon>
        <taxon>Alphaproteobacteria</taxon>
        <taxon>Hyphomicrobiales</taxon>
        <taxon>Alsobacteraceae</taxon>
        <taxon>Alsobacter</taxon>
    </lineage>
</organism>
<feature type="signal peptide" evidence="5">
    <location>
        <begin position="1"/>
        <end position="29"/>
    </location>
</feature>
<dbReference type="GO" id="GO:1904680">
    <property type="term" value="F:peptide transmembrane transporter activity"/>
    <property type="evidence" value="ECO:0007669"/>
    <property type="project" value="TreeGrafter"/>
</dbReference>
<accession>A0AAU7JGC1</accession>
<dbReference type="SUPFAM" id="SSF53850">
    <property type="entry name" value="Periplasmic binding protein-like II"/>
    <property type="match status" value="1"/>
</dbReference>
<dbReference type="GO" id="GO:0043190">
    <property type="term" value="C:ATP-binding cassette (ABC) transporter complex"/>
    <property type="evidence" value="ECO:0007669"/>
    <property type="project" value="InterPro"/>
</dbReference>
<dbReference type="PIRSF" id="PIRSF002741">
    <property type="entry name" value="MppA"/>
    <property type="match status" value="1"/>
</dbReference>
<evidence type="ECO:0000256" key="1">
    <source>
        <dbReference type="ARBA" id="ARBA00004418"/>
    </source>
</evidence>
<feature type="chain" id="PRO_5043313556" evidence="5">
    <location>
        <begin position="30"/>
        <end position="506"/>
    </location>
</feature>
<reference evidence="7" key="1">
    <citation type="submission" date="2024-05" db="EMBL/GenBank/DDBJ databases">
        <authorList>
            <person name="Kim S."/>
            <person name="Heo J."/>
            <person name="Choi H."/>
            <person name="Choi Y."/>
            <person name="Kwon S.-W."/>
            <person name="Kim Y."/>
        </authorList>
    </citation>
    <scope>NUCLEOTIDE SEQUENCE</scope>
    <source>
        <strain evidence="7">KACC 23698</strain>
    </source>
</reference>